<dbReference type="InterPro" id="IPR012337">
    <property type="entry name" value="RNaseH-like_sf"/>
</dbReference>
<sequence length="752" mass="86594">MWKTSLGWDDEILDATYQKWLHWLNLLKKVGDIRLPRCYHASVGKSKTEIVAPNAPDSKPSRAPSARASATRLTYTNLQLHIFSDSSTYAMAAVAYWRWQDNDGQIRLAFISSKCRVAPIKHTSVPRLELQAALLAARLADTITKEHRNMLPQGRYFWCDSSTVLYWIRNNARDYKAFVAHRLGEIDELTQIKEWHFIPTKMNIADIATRDSCELDVLQKEWLYGPEFLYGGQETWPTDIQQLEVGTEDLERVSLVVTEQYSPAVPEPERFSSWLRLLKSTCTVLLFIDKCKKRTSAIDGDMMRRAERLLIMHSQRQTFAEDLENLKQKKPLDRKSKLLTLTPVIDEYGVLRVGSRIEQAPGISPETKYPVILDGRSHVAQLIVRHHHVKAAHGNQEVVVNNVKQHYWIIRLRPTIKHVTSKCMFCRIKKTLPQPPRMGNLPEARMAHFQRPFTFCGVDLFGPMEVTVQYRRREKRYGVLFTCMTIRAIHIEVVSTLTTDAFIMALRRMAARRGWPQHMFSDNGTNLRGATNEIKKSISDLDEETLKGEAVKYGTTWTFSPPASPHWGGAWERLIRCVKNSLKVVLKERAPRDEVLNTLLAEVEHMVNSRPLTHVSVEPHSDESLTPNHFLLGASSNLPTIGAYDDSDAYLRKQWRISQRLADLFWKRWVREVLPDMRPRTKWHLEQRPLQVGDLVLIVDPDSPRNVWPRGRVQAVMAGRDGRIRVLDIKTKTGVLRRSAARIARIQTEDEC</sequence>
<dbReference type="Pfam" id="PF18701">
    <property type="entry name" value="DUF5641"/>
    <property type="match status" value="1"/>
</dbReference>
<dbReference type="PROSITE" id="PS50994">
    <property type="entry name" value="INTEGRASE"/>
    <property type="match status" value="1"/>
</dbReference>
<dbReference type="Pfam" id="PF05380">
    <property type="entry name" value="Peptidase_A17"/>
    <property type="match status" value="1"/>
</dbReference>
<evidence type="ECO:0000313" key="2">
    <source>
        <dbReference type="EMBL" id="SOQ41584.1"/>
    </source>
</evidence>
<dbReference type="InterPro" id="IPR008042">
    <property type="entry name" value="Retrotrans_Pao"/>
</dbReference>
<dbReference type="SUPFAM" id="SSF53098">
    <property type="entry name" value="Ribonuclease H-like"/>
    <property type="match status" value="1"/>
</dbReference>
<reference evidence="2" key="1">
    <citation type="submission" date="2016-07" db="EMBL/GenBank/DDBJ databases">
        <authorList>
            <person name="Bretaudeau A."/>
        </authorList>
    </citation>
    <scope>NUCLEOTIDE SEQUENCE</scope>
    <source>
        <strain evidence="2">Rice</strain>
        <tissue evidence="2">Whole body</tissue>
    </source>
</reference>
<dbReference type="AlphaFoldDB" id="A0A2H1VMV3"/>
<evidence type="ECO:0000259" key="1">
    <source>
        <dbReference type="PROSITE" id="PS50994"/>
    </source>
</evidence>
<dbReference type="GO" id="GO:0003676">
    <property type="term" value="F:nucleic acid binding"/>
    <property type="evidence" value="ECO:0007669"/>
    <property type="project" value="InterPro"/>
</dbReference>
<feature type="domain" description="Integrase catalytic" evidence="1">
    <location>
        <begin position="448"/>
        <end position="635"/>
    </location>
</feature>
<dbReference type="InterPro" id="IPR040676">
    <property type="entry name" value="DUF5641"/>
</dbReference>
<dbReference type="EMBL" id="ODYU01003174">
    <property type="protein sequence ID" value="SOQ41584.1"/>
    <property type="molecule type" value="Genomic_DNA"/>
</dbReference>
<dbReference type="InterPro" id="IPR001584">
    <property type="entry name" value="Integrase_cat-core"/>
</dbReference>
<dbReference type="Gene3D" id="3.30.420.10">
    <property type="entry name" value="Ribonuclease H-like superfamily/Ribonuclease H"/>
    <property type="match status" value="1"/>
</dbReference>
<accession>A0A2H1VMV3</accession>
<dbReference type="GO" id="GO:0015074">
    <property type="term" value="P:DNA integration"/>
    <property type="evidence" value="ECO:0007669"/>
    <property type="project" value="InterPro"/>
</dbReference>
<name>A0A2H1VMV3_SPOFR</name>
<dbReference type="InterPro" id="IPR036397">
    <property type="entry name" value="RNaseH_sf"/>
</dbReference>
<gene>
    <name evidence="2" type="ORF">SFRICE_041469</name>
</gene>
<dbReference type="PANTHER" id="PTHR47331">
    <property type="entry name" value="PHD-TYPE DOMAIN-CONTAINING PROTEIN"/>
    <property type="match status" value="1"/>
</dbReference>
<proteinExistence type="predicted"/>
<organism evidence="2">
    <name type="scientific">Spodoptera frugiperda</name>
    <name type="common">Fall armyworm</name>
    <dbReference type="NCBI Taxonomy" id="7108"/>
    <lineage>
        <taxon>Eukaryota</taxon>
        <taxon>Metazoa</taxon>
        <taxon>Ecdysozoa</taxon>
        <taxon>Arthropoda</taxon>
        <taxon>Hexapoda</taxon>
        <taxon>Insecta</taxon>
        <taxon>Pterygota</taxon>
        <taxon>Neoptera</taxon>
        <taxon>Endopterygota</taxon>
        <taxon>Lepidoptera</taxon>
        <taxon>Glossata</taxon>
        <taxon>Ditrysia</taxon>
        <taxon>Noctuoidea</taxon>
        <taxon>Noctuidae</taxon>
        <taxon>Amphipyrinae</taxon>
        <taxon>Spodoptera</taxon>
    </lineage>
</organism>
<protein>
    <submittedName>
        <fullName evidence="2">SFRICE_041469</fullName>
    </submittedName>
</protein>